<dbReference type="RefSeq" id="WP_118509696.1">
    <property type="nucleotide sequence ID" value="NZ_WMBC01000009.1"/>
</dbReference>
<sequence>MSKKPKNNCQNPYHLCYDNYLDTNACTECTGLIPAPVRDENEWENYKELYAFTPADRNEDTN</sequence>
<accession>A0A844GMG8</accession>
<dbReference type="Proteomes" id="UP000437824">
    <property type="component" value="Unassembled WGS sequence"/>
</dbReference>
<proteinExistence type="predicted"/>
<dbReference type="EMBL" id="WMBC01000009">
    <property type="protein sequence ID" value="MTD61861.1"/>
    <property type="molecule type" value="Genomic_DNA"/>
</dbReference>
<evidence type="ECO:0000313" key="2">
    <source>
        <dbReference type="Proteomes" id="UP000437824"/>
    </source>
</evidence>
<name>A0A844GMG8_9FIRM</name>
<comment type="caution">
    <text evidence="1">The sequence shown here is derived from an EMBL/GenBank/DDBJ whole genome shotgun (WGS) entry which is preliminary data.</text>
</comment>
<evidence type="ECO:0000313" key="1">
    <source>
        <dbReference type="EMBL" id="MTD61861.1"/>
    </source>
</evidence>
<reference evidence="1 2" key="1">
    <citation type="submission" date="2019-11" db="EMBL/GenBank/DDBJ databases">
        <title>Draft genome sequence of Blautia luti DSM 14534T, isolated from human stool.</title>
        <authorList>
            <person name="Ortiz R."/>
            <person name="Melis-Arcos F."/>
            <person name="Covarrubias P."/>
            <person name="Cardenas J.P."/>
            <person name="Perez-Donoso J."/>
            <person name="Almonacid D."/>
        </authorList>
    </citation>
    <scope>NUCLEOTIDE SEQUENCE [LARGE SCALE GENOMIC DNA]</scope>
    <source>
        <strain evidence="1 2">DSM 14534</strain>
    </source>
</reference>
<gene>
    <name evidence="1" type="ORF">GKZ57_11500</name>
</gene>
<dbReference type="AlphaFoldDB" id="A0A844GMG8"/>
<organism evidence="1 2">
    <name type="scientific">Blautia luti DSM 14534 = JCM 17040</name>
    <dbReference type="NCBI Taxonomy" id="649762"/>
    <lineage>
        <taxon>Bacteria</taxon>
        <taxon>Bacillati</taxon>
        <taxon>Bacillota</taxon>
        <taxon>Clostridia</taxon>
        <taxon>Lachnospirales</taxon>
        <taxon>Lachnospiraceae</taxon>
        <taxon>Blautia</taxon>
    </lineage>
</organism>
<protein>
    <submittedName>
        <fullName evidence="1">Uncharacterized protein</fullName>
    </submittedName>
</protein>